<dbReference type="RefSeq" id="WP_346820337.1">
    <property type="nucleotide sequence ID" value="NZ_JBDKWZ010000003.1"/>
</dbReference>
<keyword evidence="2" id="KW-1185">Reference proteome</keyword>
<dbReference type="Proteomes" id="UP001403385">
    <property type="component" value="Unassembled WGS sequence"/>
</dbReference>
<dbReference type="Pfam" id="PF17642">
    <property type="entry name" value="TssD"/>
    <property type="match status" value="1"/>
</dbReference>
<comment type="caution">
    <text evidence="1">The sequence shown here is derived from an EMBL/GenBank/DDBJ whole genome shotgun (WGS) entry which is preliminary data.</text>
</comment>
<dbReference type="EMBL" id="JBDKWZ010000003">
    <property type="protein sequence ID" value="MEN7547550.1"/>
    <property type="molecule type" value="Genomic_DNA"/>
</dbReference>
<reference evidence="1 2" key="1">
    <citation type="submission" date="2024-04" db="EMBL/GenBank/DDBJ databases">
        <title>Novel genus in family Flammeovirgaceae.</title>
        <authorList>
            <person name="Nguyen T.H."/>
            <person name="Vuong T.Q."/>
            <person name="Le H."/>
            <person name="Kim S.-G."/>
        </authorList>
    </citation>
    <scope>NUCLEOTIDE SEQUENCE [LARGE SCALE GENOMIC DNA]</scope>
    <source>
        <strain evidence="1 2">JCM 23209</strain>
    </source>
</reference>
<name>A0AAW9S757_9BACT</name>
<gene>
    <name evidence="1" type="primary">tssD</name>
    <name evidence="1" type="ORF">AAG747_06515</name>
</gene>
<evidence type="ECO:0000313" key="2">
    <source>
        <dbReference type="Proteomes" id="UP001403385"/>
    </source>
</evidence>
<dbReference type="InterPro" id="IPR041408">
    <property type="entry name" value="Hcp_Tssd"/>
</dbReference>
<accession>A0AAW9S757</accession>
<evidence type="ECO:0000313" key="1">
    <source>
        <dbReference type="EMBL" id="MEN7547550.1"/>
    </source>
</evidence>
<organism evidence="1 2">
    <name type="scientific">Rapidithrix thailandica</name>
    <dbReference type="NCBI Taxonomy" id="413964"/>
    <lineage>
        <taxon>Bacteria</taxon>
        <taxon>Pseudomonadati</taxon>
        <taxon>Bacteroidota</taxon>
        <taxon>Cytophagia</taxon>
        <taxon>Cytophagales</taxon>
        <taxon>Flammeovirgaceae</taxon>
        <taxon>Rapidithrix</taxon>
    </lineage>
</organism>
<dbReference type="AlphaFoldDB" id="A0AAW9S757"/>
<sequence length="459" mass="52168">MSLIAKLYVEDKVVNILDFKFRFTRSVDEHGKPMGKPNGTIFDITFETTSDQSFFAWSVGMDMVKKVKIVVSPVTQDSKSRVFELYDVHCVFFKNHFNGVNGEPMTTQVKLSPAILYDGGVKILEHYWKETDLSVKTEPTPLTDSYDNLTAGAGNILGPAVEDSEVEKKEEEREKDPYGGLVIVGDEAYQNGVLDVIYTLASKSKTGRKLLKEAIESDFLLVITAFPNENNEVGKRTGPKARMIFNLDAKQELEPSNARGGTARLEHPLYISMAHELNHFIDYCNGKEYKDFINTDKPIREQYDSDTGITNYIANTVPGSETNAVHYENIVRAESGFGEDKLRTHYYGVYVFNRKVSNQEKTFTKKIKRYGRIQTIGRNGYLLTPTKPYDYMKEAENNTVLSLENNLQNGENKTSEVGLWFEHSGIKLAKYKTNKTFGFRGEDITNEKHGYLRLYSKIK</sequence>
<protein>
    <submittedName>
        <fullName evidence="1">Type VI secretion system tube protein TssD</fullName>
    </submittedName>
</protein>
<proteinExistence type="predicted"/>
<dbReference type="GO" id="GO:0033104">
    <property type="term" value="C:type VI protein secretion system complex"/>
    <property type="evidence" value="ECO:0007669"/>
    <property type="project" value="InterPro"/>
</dbReference>